<dbReference type="InterPro" id="IPR002772">
    <property type="entry name" value="Glyco_hydro_3_C"/>
</dbReference>
<feature type="chain" id="PRO_5046217277" description="beta-N-acetylhexosaminidase" evidence="7">
    <location>
        <begin position="33"/>
        <end position="619"/>
    </location>
</feature>
<dbReference type="Gene3D" id="3.40.50.1700">
    <property type="entry name" value="Glycoside hydrolase family 3 C-terminal domain"/>
    <property type="match status" value="1"/>
</dbReference>
<dbReference type="InterPro" id="IPR036881">
    <property type="entry name" value="Glyco_hydro_3_C_sf"/>
</dbReference>
<dbReference type="EMBL" id="BAAATD010000003">
    <property type="protein sequence ID" value="GAA2593712.1"/>
    <property type="molecule type" value="Genomic_DNA"/>
</dbReference>
<organism evidence="10 11">
    <name type="scientific">Actinomadura fulvescens</name>
    <dbReference type="NCBI Taxonomy" id="46160"/>
    <lineage>
        <taxon>Bacteria</taxon>
        <taxon>Bacillati</taxon>
        <taxon>Actinomycetota</taxon>
        <taxon>Actinomycetes</taxon>
        <taxon>Streptosporangiales</taxon>
        <taxon>Thermomonosporaceae</taxon>
        <taxon>Actinomadura</taxon>
    </lineage>
</organism>
<comment type="similarity">
    <text evidence="2 6">Belongs to the glycosyl hydrolase 3 family.</text>
</comment>
<feature type="domain" description="Glycoside hydrolase family 3 C-terminal" evidence="9">
    <location>
        <begin position="439"/>
        <end position="617"/>
    </location>
</feature>
<dbReference type="SUPFAM" id="SSF52279">
    <property type="entry name" value="Beta-D-glucan exohydrolase, C-terminal domain"/>
    <property type="match status" value="1"/>
</dbReference>
<evidence type="ECO:0000256" key="7">
    <source>
        <dbReference type="SAM" id="SignalP"/>
    </source>
</evidence>
<gene>
    <name evidence="10" type="ORF">GCM10010411_28580</name>
</gene>
<evidence type="ECO:0000313" key="10">
    <source>
        <dbReference type="EMBL" id="GAA2593712.1"/>
    </source>
</evidence>
<dbReference type="InterPro" id="IPR036962">
    <property type="entry name" value="Glyco_hydro_3_N_sf"/>
</dbReference>
<feature type="domain" description="Glycoside hydrolase family 3 N-terminal" evidence="8">
    <location>
        <begin position="51"/>
        <end position="399"/>
    </location>
</feature>
<comment type="caution">
    <text evidence="10">The sequence shown here is derived from an EMBL/GenBank/DDBJ whole genome shotgun (WGS) entry which is preliminary data.</text>
</comment>
<keyword evidence="4 6" id="KW-0378">Hydrolase</keyword>
<evidence type="ECO:0000256" key="6">
    <source>
        <dbReference type="RuleBase" id="RU361161"/>
    </source>
</evidence>
<evidence type="ECO:0000313" key="11">
    <source>
        <dbReference type="Proteomes" id="UP001501509"/>
    </source>
</evidence>
<dbReference type="InterPro" id="IPR019800">
    <property type="entry name" value="Glyco_hydro_3_AS"/>
</dbReference>
<dbReference type="Pfam" id="PF00933">
    <property type="entry name" value="Glyco_hydro_3"/>
    <property type="match status" value="1"/>
</dbReference>
<accession>A0ABP6C1C7</accession>
<proteinExistence type="inferred from homology"/>
<dbReference type="InterPro" id="IPR017853">
    <property type="entry name" value="GH"/>
</dbReference>
<evidence type="ECO:0000256" key="5">
    <source>
        <dbReference type="ARBA" id="ARBA00023295"/>
    </source>
</evidence>
<evidence type="ECO:0000256" key="4">
    <source>
        <dbReference type="ARBA" id="ARBA00022801"/>
    </source>
</evidence>
<keyword evidence="5 6" id="KW-0326">Glycosidase</keyword>
<dbReference type="PROSITE" id="PS00775">
    <property type="entry name" value="GLYCOSYL_HYDROL_F3"/>
    <property type="match status" value="1"/>
</dbReference>
<evidence type="ECO:0000259" key="9">
    <source>
        <dbReference type="Pfam" id="PF01915"/>
    </source>
</evidence>
<dbReference type="SUPFAM" id="SSF51445">
    <property type="entry name" value="(Trans)glycosidases"/>
    <property type="match status" value="1"/>
</dbReference>
<name>A0ABP6C1C7_9ACTN</name>
<protein>
    <recommendedName>
        <fullName evidence="3">beta-N-acetylhexosaminidase</fullName>
        <ecNumber evidence="3">3.2.1.52</ecNumber>
    </recommendedName>
</protein>
<keyword evidence="7" id="KW-0732">Signal</keyword>
<keyword evidence="11" id="KW-1185">Reference proteome</keyword>
<dbReference type="InterPro" id="IPR001764">
    <property type="entry name" value="Glyco_hydro_3_N"/>
</dbReference>
<dbReference type="Proteomes" id="UP001501509">
    <property type="component" value="Unassembled WGS sequence"/>
</dbReference>
<dbReference type="Gene3D" id="3.20.20.300">
    <property type="entry name" value="Glycoside hydrolase, family 3, N-terminal domain"/>
    <property type="match status" value="1"/>
</dbReference>
<dbReference type="InterPro" id="IPR050226">
    <property type="entry name" value="NagZ_Beta-hexosaminidase"/>
</dbReference>
<dbReference type="RefSeq" id="WP_344541130.1">
    <property type="nucleotide sequence ID" value="NZ_BAAATD010000003.1"/>
</dbReference>
<dbReference type="GO" id="GO:0016787">
    <property type="term" value="F:hydrolase activity"/>
    <property type="evidence" value="ECO:0007669"/>
    <property type="project" value="UniProtKB-KW"/>
</dbReference>
<feature type="signal peptide" evidence="7">
    <location>
        <begin position="1"/>
        <end position="32"/>
    </location>
</feature>
<evidence type="ECO:0000256" key="3">
    <source>
        <dbReference type="ARBA" id="ARBA00012663"/>
    </source>
</evidence>
<reference evidence="11" key="1">
    <citation type="journal article" date="2019" name="Int. J. Syst. Evol. Microbiol.">
        <title>The Global Catalogue of Microorganisms (GCM) 10K type strain sequencing project: providing services to taxonomists for standard genome sequencing and annotation.</title>
        <authorList>
            <consortium name="The Broad Institute Genomics Platform"/>
            <consortium name="The Broad Institute Genome Sequencing Center for Infectious Disease"/>
            <person name="Wu L."/>
            <person name="Ma J."/>
        </authorList>
    </citation>
    <scope>NUCLEOTIDE SEQUENCE [LARGE SCALE GENOMIC DNA]</scope>
    <source>
        <strain evidence="11">JCM 6833</strain>
    </source>
</reference>
<dbReference type="EC" id="3.2.1.52" evidence="3"/>
<dbReference type="Pfam" id="PF01915">
    <property type="entry name" value="Glyco_hydro_3_C"/>
    <property type="match status" value="1"/>
</dbReference>
<evidence type="ECO:0000256" key="1">
    <source>
        <dbReference type="ARBA" id="ARBA00001231"/>
    </source>
</evidence>
<dbReference type="PANTHER" id="PTHR30480">
    <property type="entry name" value="BETA-HEXOSAMINIDASE-RELATED"/>
    <property type="match status" value="1"/>
</dbReference>
<sequence length="619" mass="65923">MPIAASTPRRTALAAALAALTLSGMTAVPAHADAADRGKDRRLLRLIRSMTLEEKAAQLFVLQVYGKSADTTDPADVARNRRLYGLDNAAQLIARYKPGGIIYYSADPPNVTDPGQLAAFSNGIQRAAMATRVPIPATIAIDQEGGIVARVQPPATQSPGSMALAAGRSARDAAALARITGRELRAIGVNQDYAPDADVNVNPANPVIGVRSFGSDPALVAKMVTAQVDGYRAGGVTGTVKHFPGHGDTHLDSHISVPRVDHTREEWERVDLPPFKAAIARGADSIMTAHIIYPALDPSEDPSTLSRPIITGLLRGKLGYKGVIVTDALDMQGVRTKYGDDRVPVLALKAGVDVLLKPPSFDAAGNGLFRVQLNAVVNAVRDGELTERRIEESVYRILALKNKRGLFRDPFADESKVDQLVGRPAHLAVAQRATDRTTTLVRNDARLLPLRPGARKVLVAGWGATTTRLLGEELTKRGAAATVSESGVSPTPERIQQTVAAAQGQDLIVAVTNRAWDIEQPAPGAPHNGPGQMNLVKALIATGKPVVVVAARDPYDIAYFPEAQTYLATYSYTAEAMRSLGKVLFGELSPAGKLPVTIPARDNPGQTLYPFGHGLSYRR</sequence>
<evidence type="ECO:0000256" key="2">
    <source>
        <dbReference type="ARBA" id="ARBA00005336"/>
    </source>
</evidence>
<evidence type="ECO:0000259" key="8">
    <source>
        <dbReference type="Pfam" id="PF00933"/>
    </source>
</evidence>
<comment type="catalytic activity">
    <reaction evidence="1">
        <text>Hydrolysis of terminal non-reducing N-acetyl-D-hexosamine residues in N-acetyl-beta-D-hexosaminides.</text>
        <dbReference type="EC" id="3.2.1.52"/>
    </reaction>
</comment>
<dbReference type="PANTHER" id="PTHR30480:SF13">
    <property type="entry name" value="BETA-HEXOSAMINIDASE"/>
    <property type="match status" value="1"/>
</dbReference>